<dbReference type="InterPro" id="IPR050268">
    <property type="entry name" value="NADH-dep_flavin_reductase"/>
</dbReference>
<dbReference type="RefSeq" id="WP_122191933.1">
    <property type="nucleotide sequence ID" value="NZ_RFFH01000027.1"/>
</dbReference>
<dbReference type="PANTHER" id="PTHR30466:SF11">
    <property type="entry name" value="FLAVIN-DEPENDENT MONOOXYGENASE, REDUCTASE SUBUNIT HSAB"/>
    <property type="match status" value="1"/>
</dbReference>
<evidence type="ECO:0000256" key="2">
    <source>
        <dbReference type="ARBA" id="ARBA00023002"/>
    </source>
</evidence>
<dbReference type="OrthoDB" id="9792858at2"/>
<dbReference type="SMART" id="SM00903">
    <property type="entry name" value="Flavin_Reduct"/>
    <property type="match status" value="1"/>
</dbReference>
<reference evidence="4 5" key="1">
    <citation type="submission" date="2018-10" db="EMBL/GenBank/DDBJ databases">
        <title>Isolation from cow dung.</title>
        <authorList>
            <person name="Ling L."/>
        </authorList>
    </citation>
    <scope>NUCLEOTIDE SEQUENCE [LARGE SCALE GENOMIC DNA]</scope>
    <source>
        <strain evidence="4 5">NEAU-LL90</strain>
    </source>
</reference>
<evidence type="ECO:0000313" key="4">
    <source>
        <dbReference type="EMBL" id="RMI27994.1"/>
    </source>
</evidence>
<comment type="caution">
    <text evidence="4">The sequence shown here is derived from an EMBL/GenBank/DDBJ whole genome shotgun (WGS) entry which is preliminary data.</text>
</comment>
<dbReference type="EMBL" id="RFFH01000027">
    <property type="protein sequence ID" value="RMI27994.1"/>
    <property type="molecule type" value="Genomic_DNA"/>
</dbReference>
<dbReference type="Gene3D" id="2.30.110.10">
    <property type="entry name" value="Electron Transport, Fmn-binding Protein, Chain A"/>
    <property type="match status" value="1"/>
</dbReference>
<evidence type="ECO:0000313" key="5">
    <source>
        <dbReference type="Proteomes" id="UP000279275"/>
    </source>
</evidence>
<dbReference type="InterPro" id="IPR002563">
    <property type="entry name" value="Flavin_Rdtase-like_dom"/>
</dbReference>
<evidence type="ECO:0000259" key="3">
    <source>
        <dbReference type="SMART" id="SM00903"/>
    </source>
</evidence>
<dbReference type="AlphaFoldDB" id="A0A3M2KSV1"/>
<dbReference type="PANTHER" id="PTHR30466">
    <property type="entry name" value="FLAVIN REDUCTASE"/>
    <property type="match status" value="1"/>
</dbReference>
<sequence length="170" mass="17505">MNTDNVVLDSGPAALTPAELRAVLGHFATGVAVITAHDGTRPLGFTCQSVVSVSLDPPLVSFCPAKTSTSWPLLREAGALCINILADHQGELCRQFAVSGADKFAGVDWQLAANGAPLLAGALAHIEATVEFEHEAGDHTIVLARIGALRATEGAAPLLFYKGAFGGFAA</sequence>
<dbReference type="InterPro" id="IPR012349">
    <property type="entry name" value="Split_barrel_FMN-bd"/>
</dbReference>
<feature type="domain" description="Flavin reductase like" evidence="3">
    <location>
        <begin position="24"/>
        <end position="167"/>
    </location>
</feature>
<keyword evidence="2" id="KW-0560">Oxidoreductase</keyword>
<organism evidence="4 5">
    <name type="scientific">Nocardia stercoris</name>
    <dbReference type="NCBI Taxonomy" id="2483361"/>
    <lineage>
        <taxon>Bacteria</taxon>
        <taxon>Bacillati</taxon>
        <taxon>Actinomycetota</taxon>
        <taxon>Actinomycetes</taxon>
        <taxon>Mycobacteriales</taxon>
        <taxon>Nocardiaceae</taxon>
        <taxon>Nocardia</taxon>
    </lineage>
</organism>
<keyword evidence="5" id="KW-1185">Reference proteome</keyword>
<dbReference type="Proteomes" id="UP000279275">
    <property type="component" value="Unassembled WGS sequence"/>
</dbReference>
<protein>
    <submittedName>
        <fullName evidence="4">Flavin reductase</fullName>
    </submittedName>
</protein>
<dbReference type="GO" id="GO:0010181">
    <property type="term" value="F:FMN binding"/>
    <property type="evidence" value="ECO:0007669"/>
    <property type="project" value="InterPro"/>
</dbReference>
<proteinExistence type="inferred from homology"/>
<dbReference type="SUPFAM" id="SSF50475">
    <property type="entry name" value="FMN-binding split barrel"/>
    <property type="match status" value="1"/>
</dbReference>
<dbReference type="GO" id="GO:0042602">
    <property type="term" value="F:riboflavin reductase (NADPH) activity"/>
    <property type="evidence" value="ECO:0007669"/>
    <property type="project" value="TreeGrafter"/>
</dbReference>
<comment type="similarity">
    <text evidence="1">Belongs to the non-flavoprotein flavin reductase family.</text>
</comment>
<dbReference type="Pfam" id="PF01613">
    <property type="entry name" value="Flavin_Reduct"/>
    <property type="match status" value="1"/>
</dbReference>
<accession>A0A3M2KSV1</accession>
<evidence type="ECO:0000256" key="1">
    <source>
        <dbReference type="ARBA" id="ARBA00008898"/>
    </source>
</evidence>
<gene>
    <name evidence="4" type="ORF">EBN03_32130</name>
</gene>
<name>A0A3M2KSV1_9NOCA</name>